<dbReference type="AlphaFoldDB" id="A0A2J7Q6D1"/>
<comment type="similarity">
    <text evidence="1">Belongs to the ADISSP family.</text>
</comment>
<dbReference type="PANTHER" id="PTHR13287">
    <property type="entry name" value="ADIPOSE-SECRETED SIGNALING PROTEIN"/>
    <property type="match status" value="1"/>
</dbReference>
<dbReference type="Pfam" id="PF15006">
    <property type="entry name" value="DUF4517"/>
    <property type="match status" value="1"/>
</dbReference>
<comment type="caution">
    <text evidence="3">The sequence shown here is derived from an EMBL/GenBank/DDBJ whole genome shotgun (WGS) entry which is preliminary data.</text>
</comment>
<name>A0A2J7Q6D1_9NEOP</name>
<dbReference type="EMBL" id="NEVH01017533">
    <property type="protein sequence ID" value="PNF24136.1"/>
    <property type="molecule type" value="Genomic_DNA"/>
</dbReference>
<organism evidence="3 4">
    <name type="scientific">Cryptotermes secundus</name>
    <dbReference type="NCBI Taxonomy" id="105785"/>
    <lineage>
        <taxon>Eukaryota</taxon>
        <taxon>Metazoa</taxon>
        <taxon>Ecdysozoa</taxon>
        <taxon>Arthropoda</taxon>
        <taxon>Hexapoda</taxon>
        <taxon>Insecta</taxon>
        <taxon>Pterygota</taxon>
        <taxon>Neoptera</taxon>
        <taxon>Polyneoptera</taxon>
        <taxon>Dictyoptera</taxon>
        <taxon>Blattodea</taxon>
        <taxon>Blattoidea</taxon>
        <taxon>Termitoidae</taxon>
        <taxon>Kalotermitidae</taxon>
        <taxon>Cryptotermitinae</taxon>
        <taxon>Cryptotermes</taxon>
    </lineage>
</organism>
<gene>
    <name evidence="3" type="primary">CT027</name>
    <name evidence="3" type="ORF">B7P43_G00600</name>
</gene>
<protein>
    <recommendedName>
        <fullName evidence="2">Adipose-secreted signaling protein</fullName>
    </recommendedName>
</protein>
<dbReference type="Proteomes" id="UP000235965">
    <property type="component" value="Unassembled WGS sequence"/>
</dbReference>
<sequence>FIFAEQHRVHFGEDADCFGKDNEIVIQKQDDCQLTAHLGFLQLGHRYEIHLTLPRSQCEMYGTAELKESLTEKVPNVNCRLLAVSSDKKDIILKLELFAYKEKLLKEELRLERSDTKALLMLVVLARVLGRGKGTPLLRNGIKSIGVELDDESEASDWQGFD</sequence>
<dbReference type="OrthoDB" id="6246153at2759"/>
<accession>A0A2J7Q6D1</accession>
<evidence type="ECO:0000313" key="3">
    <source>
        <dbReference type="EMBL" id="PNF24136.1"/>
    </source>
</evidence>
<evidence type="ECO:0000256" key="1">
    <source>
        <dbReference type="ARBA" id="ARBA00035018"/>
    </source>
</evidence>
<dbReference type="STRING" id="105785.A0A2J7Q6D1"/>
<dbReference type="InParanoid" id="A0A2J7Q6D1"/>
<evidence type="ECO:0000256" key="2">
    <source>
        <dbReference type="ARBA" id="ARBA00035300"/>
    </source>
</evidence>
<dbReference type="InterPro" id="IPR026794">
    <property type="entry name" value="ADISSP"/>
</dbReference>
<dbReference type="PANTHER" id="PTHR13287:SF2">
    <property type="entry name" value="ADIPOSE-SECRETED SIGNALING PROTEIN"/>
    <property type="match status" value="1"/>
</dbReference>
<reference evidence="3 4" key="1">
    <citation type="submission" date="2017-12" db="EMBL/GenBank/DDBJ databases">
        <title>Hemimetabolous genomes reveal molecular basis of termite eusociality.</title>
        <authorList>
            <person name="Harrison M.C."/>
            <person name="Jongepier E."/>
            <person name="Robertson H.M."/>
            <person name="Arning N."/>
            <person name="Bitard-Feildel T."/>
            <person name="Chao H."/>
            <person name="Childers C.P."/>
            <person name="Dinh H."/>
            <person name="Doddapaneni H."/>
            <person name="Dugan S."/>
            <person name="Gowin J."/>
            <person name="Greiner C."/>
            <person name="Han Y."/>
            <person name="Hu H."/>
            <person name="Hughes D.S.T."/>
            <person name="Huylmans A.-K."/>
            <person name="Kemena C."/>
            <person name="Kremer L.P.M."/>
            <person name="Lee S.L."/>
            <person name="Lopez-Ezquerra A."/>
            <person name="Mallet L."/>
            <person name="Monroy-Kuhn J.M."/>
            <person name="Moser A."/>
            <person name="Murali S.C."/>
            <person name="Muzny D.M."/>
            <person name="Otani S."/>
            <person name="Piulachs M.-D."/>
            <person name="Poelchau M."/>
            <person name="Qu J."/>
            <person name="Schaub F."/>
            <person name="Wada-Katsumata A."/>
            <person name="Worley K.C."/>
            <person name="Xie Q."/>
            <person name="Ylla G."/>
            <person name="Poulsen M."/>
            <person name="Gibbs R.A."/>
            <person name="Schal C."/>
            <person name="Richards S."/>
            <person name="Belles X."/>
            <person name="Korb J."/>
            <person name="Bornberg-Bauer E."/>
        </authorList>
    </citation>
    <scope>NUCLEOTIDE SEQUENCE [LARGE SCALE GENOMIC DNA]</scope>
    <source>
        <tissue evidence="3">Whole body</tissue>
    </source>
</reference>
<proteinExistence type="inferred from homology"/>
<feature type="non-terminal residue" evidence="3">
    <location>
        <position position="1"/>
    </location>
</feature>
<evidence type="ECO:0000313" key="4">
    <source>
        <dbReference type="Proteomes" id="UP000235965"/>
    </source>
</evidence>
<keyword evidence="4" id="KW-1185">Reference proteome</keyword>
<dbReference type="FunCoup" id="A0A2J7Q6D1">
    <property type="interactions" value="774"/>
</dbReference>